<evidence type="ECO:0008006" key="3">
    <source>
        <dbReference type="Google" id="ProtNLM"/>
    </source>
</evidence>
<dbReference type="RefSeq" id="WP_408131380.1">
    <property type="nucleotide sequence ID" value="NZ_JAQQCO010000020.1"/>
</dbReference>
<evidence type="ECO:0000313" key="1">
    <source>
        <dbReference type="EMBL" id="MFM0447826.1"/>
    </source>
</evidence>
<evidence type="ECO:0000313" key="2">
    <source>
        <dbReference type="Proteomes" id="UP001629288"/>
    </source>
</evidence>
<name>A0ABW9C8B0_9BURK</name>
<comment type="caution">
    <text evidence="1">The sequence shown here is derived from an EMBL/GenBank/DDBJ whole genome shotgun (WGS) entry which is preliminary data.</text>
</comment>
<keyword evidence="2" id="KW-1185">Reference proteome</keyword>
<dbReference type="EMBL" id="JAQQDH010000014">
    <property type="protein sequence ID" value="MFM0447826.1"/>
    <property type="molecule type" value="Genomic_DNA"/>
</dbReference>
<gene>
    <name evidence="1" type="ORF">PQR00_29915</name>
</gene>
<accession>A0ABW9C8B0</accession>
<organism evidence="1 2">
    <name type="scientific">Paraburkholderia strydomiana</name>
    <dbReference type="NCBI Taxonomy" id="1245417"/>
    <lineage>
        <taxon>Bacteria</taxon>
        <taxon>Pseudomonadati</taxon>
        <taxon>Pseudomonadota</taxon>
        <taxon>Betaproteobacteria</taxon>
        <taxon>Burkholderiales</taxon>
        <taxon>Burkholderiaceae</taxon>
        <taxon>Paraburkholderia</taxon>
    </lineage>
</organism>
<dbReference type="Proteomes" id="UP001629288">
    <property type="component" value="Unassembled WGS sequence"/>
</dbReference>
<proteinExistence type="predicted"/>
<sequence length="94" mass="10196">MRADQLLPDHVDSVDVRGVTIHKGTVTAFLANARIWSDRASGETARERAAADIVEALAALRASGLFDVLTIIDPALRAWIDAQPLTCSLDEVQR</sequence>
<reference evidence="1 2" key="1">
    <citation type="journal article" date="2024" name="Chem. Sci.">
        <title>Discovery of megapolipeptins by genome mining of a Burkholderiales bacteria collection.</title>
        <authorList>
            <person name="Paulo B.S."/>
            <person name="Recchia M.J.J."/>
            <person name="Lee S."/>
            <person name="Fergusson C.H."/>
            <person name="Romanowski S.B."/>
            <person name="Hernandez A."/>
            <person name="Krull N."/>
            <person name="Liu D.Y."/>
            <person name="Cavanagh H."/>
            <person name="Bos A."/>
            <person name="Gray C.A."/>
            <person name="Murphy B.T."/>
            <person name="Linington R.G."/>
            <person name="Eustaquio A.S."/>
        </authorList>
    </citation>
    <scope>NUCLEOTIDE SEQUENCE [LARGE SCALE GENOMIC DNA]</scope>
    <source>
        <strain evidence="1 2">RL17-379-BIB-C</strain>
    </source>
</reference>
<protein>
    <recommendedName>
        <fullName evidence="3">Preprotein translocase subunit SecD</fullName>
    </recommendedName>
</protein>